<keyword evidence="9" id="KW-0067">ATP-binding</keyword>
<evidence type="ECO:0000256" key="13">
    <source>
        <dbReference type="ARBA" id="ARBA00023209"/>
    </source>
</evidence>
<keyword evidence="5 16" id="KW-0808">Transferase</keyword>
<dbReference type="AlphaFoldDB" id="J9FMT7"/>
<feature type="transmembrane region" description="Helical" evidence="15">
    <location>
        <begin position="96"/>
        <end position="120"/>
    </location>
</feature>
<evidence type="ECO:0000256" key="9">
    <source>
        <dbReference type="ARBA" id="ARBA00022840"/>
    </source>
</evidence>
<name>J9FMT7_9ZZZZ</name>
<reference evidence="16" key="1">
    <citation type="journal article" date="2012" name="PLoS ONE">
        <title>Gene sets for utilization of primary and secondary nutrition supplies in the distal gut of endangered iberian lynx.</title>
        <authorList>
            <person name="Alcaide M."/>
            <person name="Messina E."/>
            <person name="Richter M."/>
            <person name="Bargiela R."/>
            <person name="Peplies J."/>
            <person name="Huws S.A."/>
            <person name="Newbold C.J."/>
            <person name="Golyshin P.N."/>
            <person name="Simon M.A."/>
            <person name="Lopez G."/>
            <person name="Yakimov M.M."/>
            <person name="Ferrer M."/>
        </authorList>
    </citation>
    <scope>NUCLEOTIDE SEQUENCE</scope>
</reference>
<dbReference type="CDD" id="cd14265">
    <property type="entry name" value="UDPK_IM_like"/>
    <property type="match status" value="1"/>
</dbReference>
<evidence type="ECO:0000313" key="16">
    <source>
        <dbReference type="EMBL" id="EJW96241.1"/>
    </source>
</evidence>
<evidence type="ECO:0000256" key="11">
    <source>
        <dbReference type="ARBA" id="ARBA00023098"/>
    </source>
</evidence>
<gene>
    <name evidence="16" type="ORF">EVA_15667</name>
</gene>
<feature type="transmembrane region" description="Helical" evidence="15">
    <location>
        <begin position="56"/>
        <end position="75"/>
    </location>
</feature>
<evidence type="ECO:0000256" key="1">
    <source>
        <dbReference type="ARBA" id="ARBA00004651"/>
    </source>
</evidence>
<dbReference type="PANTHER" id="PTHR34299:SF1">
    <property type="entry name" value="DIACYLGLYCEROL KINASE"/>
    <property type="match status" value="1"/>
</dbReference>
<dbReference type="Pfam" id="PF01219">
    <property type="entry name" value="DAGK_prokar"/>
    <property type="match status" value="1"/>
</dbReference>
<evidence type="ECO:0000256" key="2">
    <source>
        <dbReference type="ARBA" id="ARBA00005967"/>
    </source>
</evidence>
<evidence type="ECO:0000256" key="15">
    <source>
        <dbReference type="SAM" id="Phobius"/>
    </source>
</evidence>
<dbReference type="GO" id="GO:0005886">
    <property type="term" value="C:plasma membrane"/>
    <property type="evidence" value="ECO:0007669"/>
    <property type="project" value="UniProtKB-SubCell"/>
</dbReference>
<comment type="subcellular location">
    <subcellularLocation>
        <location evidence="1">Cell membrane</location>
        <topology evidence="1">Multi-pass membrane protein</topology>
    </subcellularLocation>
</comment>
<dbReference type="GO" id="GO:0008654">
    <property type="term" value="P:phospholipid biosynthetic process"/>
    <property type="evidence" value="ECO:0007669"/>
    <property type="project" value="UniProtKB-KW"/>
</dbReference>
<dbReference type="EC" id="2.7.1.107" evidence="16"/>
<keyword evidence="11" id="KW-0443">Lipid metabolism</keyword>
<dbReference type="InterPro" id="IPR033717">
    <property type="entry name" value="UDPK"/>
</dbReference>
<dbReference type="InterPro" id="IPR000829">
    <property type="entry name" value="DAGK"/>
</dbReference>
<evidence type="ECO:0000256" key="6">
    <source>
        <dbReference type="ARBA" id="ARBA00022692"/>
    </source>
</evidence>
<evidence type="ECO:0000256" key="5">
    <source>
        <dbReference type="ARBA" id="ARBA00022679"/>
    </source>
</evidence>
<evidence type="ECO:0000256" key="12">
    <source>
        <dbReference type="ARBA" id="ARBA00023136"/>
    </source>
</evidence>
<dbReference type="Gene3D" id="1.10.287.3610">
    <property type="match status" value="1"/>
</dbReference>
<evidence type="ECO:0000256" key="4">
    <source>
        <dbReference type="ARBA" id="ARBA00022516"/>
    </source>
</evidence>
<dbReference type="InterPro" id="IPR036945">
    <property type="entry name" value="DAGK_sf"/>
</dbReference>
<dbReference type="PANTHER" id="PTHR34299">
    <property type="entry name" value="DIACYLGLYCEROL KINASE"/>
    <property type="match status" value="1"/>
</dbReference>
<accession>J9FMT7</accession>
<evidence type="ECO:0000256" key="8">
    <source>
        <dbReference type="ARBA" id="ARBA00022777"/>
    </source>
</evidence>
<keyword evidence="6 15" id="KW-0812">Transmembrane</keyword>
<keyword evidence="13" id="KW-0594">Phospholipid biosynthesis</keyword>
<evidence type="ECO:0000256" key="3">
    <source>
        <dbReference type="ARBA" id="ARBA00022475"/>
    </source>
</evidence>
<keyword evidence="7" id="KW-0547">Nucleotide-binding</keyword>
<feature type="transmembrane region" description="Helical" evidence="15">
    <location>
        <begin position="31"/>
        <end position="50"/>
    </location>
</feature>
<comment type="similarity">
    <text evidence="2">Belongs to the bacterial diacylglycerol kinase family.</text>
</comment>
<keyword evidence="12 15" id="KW-0472">Membrane</keyword>
<sequence length="126" mass="13582">MTIQTFFYKRLKSFSYALTGIGSFIRREPNAWVHCTAIVFVTVAGLAFGITRTEWMTVIGCFAGVLAAEAFNTAIERLVNLVSPEYHPIAGDVKDIAAGAVLICAIGAALIGILIFFPYLTASLFG</sequence>
<proteinExistence type="inferred from homology"/>
<comment type="caution">
    <text evidence="16">The sequence shown here is derived from an EMBL/GenBank/DDBJ whole genome shotgun (WGS) entry which is preliminary data.</text>
</comment>
<keyword evidence="3" id="KW-1003">Cell membrane</keyword>
<dbReference type="EMBL" id="AMCI01005388">
    <property type="protein sequence ID" value="EJW96241.1"/>
    <property type="molecule type" value="Genomic_DNA"/>
</dbReference>
<protein>
    <submittedName>
        <fullName evidence="16">Diacylglycerol kinase</fullName>
        <ecNumber evidence="16">2.7.1.107</ecNumber>
    </submittedName>
</protein>
<keyword evidence="14" id="KW-1208">Phospholipid metabolism</keyword>
<keyword evidence="4" id="KW-0444">Lipid biosynthesis</keyword>
<organism evidence="16">
    <name type="scientific">gut metagenome</name>
    <dbReference type="NCBI Taxonomy" id="749906"/>
    <lineage>
        <taxon>unclassified sequences</taxon>
        <taxon>metagenomes</taxon>
        <taxon>organismal metagenomes</taxon>
    </lineage>
</organism>
<evidence type="ECO:0000256" key="10">
    <source>
        <dbReference type="ARBA" id="ARBA00022989"/>
    </source>
</evidence>
<evidence type="ECO:0000256" key="14">
    <source>
        <dbReference type="ARBA" id="ARBA00023264"/>
    </source>
</evidence>
<dbReference type="GO" id="GO:0004143">
    <property type="term" value="F:ATP-dependent diacylglycerol kinase activity"/>
    <property type="evidence" value="ECO:0007669"/>
    <property type="project" value="UniProtKB-EC"/>
</dbReference>
<dbReference type="GO" id="GO:0005524">
    <property type="term" value="F:ATP binding"/>
    <property type="evidence" value="ECO:0007669"/>
    <property type="project" value="UniProtKB-KW"/>
</dbReference>
<evidence type="ECO:0000256" key="7">
    <source>
        <dbReference type="ARBA" id="ARBA00022741"/>
    </source>
</evidence>
<keyword evidence="8 16" id="KW-0418">Kinase</keyword>
<keyword evidence="10 15" id="KW-1133">Transmembrane helix</keyword>